<evidence type="ECO:0000259" key="2">
    <source>
        <dbReference type="Pfam" id="PF07589"/>
    </source>
</evidence>
<feature type="signal peptide" evidence="1">
    <location>
        <begin position="1"/>
        <end position="22"/>
    </location>
</feature>
<accession>A0ABP7RR64</accession>
<dbReference type="EMBL" id="BAAAZD010000001">
    <property type="protein sequence ID" value="GAA4000767.1"/>
    <property type="molecule type" value="Genomic_DNA"/>
</dbReference>
<organism evidence="3 4">
    <name type="scientific">Sphingomonas humi</name>
    <dbReference type="NCBI Taxonomy" id="335630"/>
    <lineage>
        <taxon>Bacteria</taxon>
        <taxon>Pseudomonadati</taxon>
        <taxon>Pseudomonadota</taxon>
        <taxon>Alphaproteobacteria</taxon>
        <taxon>Sphingomonadales</taxon>
        <taxon>Sphingomonadaceae</taxon>
        <taxon>Sphingomonas</taxon>
    </lineage>
</organism>
<protein>
    <recommendedName>
        <fullName evidence="2">Ice-binding protein C-terminal domain-containing protein</fullName>
    </recommendedName>
</protein>
<name>A0ABP7RR64_9SPHN</name>
<dbReference type="Proteomes" id="UP001501310">
    <property type="component" value="Unassembled WGS sequence"/>
</dbReference>
<evidence type="ECO:0000313" key="4">
    <source>
        <dbReference type="Proteomes" id="UP001501310"/>
    </source>
</evidence>
<sequence>MKKFAFIAAASALGLAATPASAAIIVTASPGAVQPPENVLADTSLTGTSVVGTTNQTNTMVSVQSDEALTTTASNGQSRFMAADKSPLDMGSVFLTNGGTFTSAEFNLFNAQGSTSSVAITVNGVTQNFALGNGENFFGFEATGTDAITSISFDTNGTGVTDLRQLRLGGVTAAVPEPGTWALMLVGFGAIGASMRRRRRTVHLYQVA</sequence>
<gene>
    <name evidence="3" type="ORF">GCM10022211_09170</name>
</gene>
<feature type="domain" description="Ice-binding protein C-terminal" evidence="2">
    <location>
        <begin position="174"/>
        <end position="198"/>
    </location>
</feature>
<comment type="caution">
    <text evidence="3">The sequence shown here is derived from an EMBL/GenBank/DDBJ whole genome shotgun (WGS) entry which is preliminary data.</text>
</comment>
<dbReference type="NCBIfam" id="TIGR02595">
    <property type="entry name" value="PEP_CTERM"/>
    <property type="match status" value="1"/>
</dbReference>
<dbReference type="Pfam" id="PF07589">
    <property type="entry name" value="PEP-CTERM"/>
    <property type="match status" value="1"/>
</dbReference>
<reference evidence="4" key="1">
    <citation type="journal article" date="2019" name="Int. J. Syst. Evol. Microbiol.">
        <title>The Global Catalogue of Microorganisms (GCM) 10K type strain sequencing project: providing services to taxonomists for standard genome sequencing and annotation.</title>
        <authorList>
            <consortium name="The Broad Institute Genomics Platform"/>
            <consortium name="The Broad Institute Genome Sequencing Center for Infectious Disease"/>
            <person name="Wu L."/>
            <person name="Ma J."/>
        </authorList>
    </citation>
    <scope>NUCLEOTIDE SEQUENCE [LARGE SCALE GENOMIC DNA]</scope>
    <source>
        <strain evidence="4">JCM 16603</strain>
    </source>
</reference>
<dbReference type="NCBIfam" id="NF035944">
    <property type="entry name" value="PEPxxWA-CTERM"/>
    <property type="match status" value="1"/>
</dbReference>
<keyword evidence="1" id="KW-0732">Signal</keyword>
<dbReference type="RefSeq" id="WP_344708985.1">
    <property type="nucleotide sequence ID" value="NZ_BAAAZD010000001.1"/>
</dbReference>
<proteinExistence type="predicted"/>
<evidence type="ECO:0000256" key="1">
    <source>
        <dbReference type="SAM" id="SignalP"/>
    </source>
</evidence>
<dbReference type="InterPro" id="IPR013424">
    <property type="entry name" value="Ice-binding_C"/>
</dbReference>
<keyword evidence="4" id="KW-1185">Reference proteome</keyword>
<feature type="chain" id="PRO_5046492846" description="Ice-binding protein C-terminal domain-containing protein" evidence="1">
    <location>
        <begin position="23"/>
        <end position="208"/>
    </location>
</feature>
<evidence type="ECO:0000313" key="3">
    <source>
        <dbReference type="EMBL" id="GAA4000767.1"/>
    </source>
</evidence>